<gene>
    <name evidence="2" type="ORF">MAR_030041</name>
</gene>
<dbReference type="EMBL" id="CP111013">
    <property type="protein sequence ID" value="WAQ97351.1"/>
    <property type="molecule type" value="Genomic_DNA"/>
</dbReference>
<reference evidence="2" key="1">
    <citation type="submission" date="2022-11" db="EMBL/GenBank/DDBJ databases">
        <title>Centuries of genome instability and evolution in soft-shell clam transmissible cancer (bioRxiv).</title>
        <authorList>
            <person name="Hart S.F.M."/>
            <person name="Yonemitsu M.A."/>
            <person name="Giersch R.M."/>
            <person name="Beal B.F."/>
            <person name="Arriagada G."/>
            <person name="Davis B.W."/>
            <person name="Ostrander E.A."/>
            <person name="Goff S.P."/>
            <person name="Metzger M.J."/>
        </authorList>
    </citation>
    <scope>NUCLEOTIDE SEQUENCE</scope>
    <source>
        <strain evidence="2">MELC-2E11</strain>
        <tissue evidence="2">Siphon/mantle</tissue>
    </source>
</reference>
<proteinExistence type="predicted"/>
<evidence type="ECO:0000313" key="3">
    <source>
        <dbReference type="Proteomes" id="UP001164746"/>
    </source>
</evidence>
<feature type="region of interest" description="Disordered" evidence="1">
    <location>
        <begin position="242"/>
        <end position="269"/>
    </location>
</feature>
<organism evidence="2 3">
    <name type="scientific">Mya arenaria</name>
    <name type="common">Soft-shell clam</name>
    <dbReference type="NCBI Taxonomy" id="6604"/>
    <lineage>
        <taxon>Eukaryota</taxon>
        <taxon>Metazoa</taxon>
        <taxon>Spiralia</taxon>
        <taxon>Lophotrochozoa</taxon>
        <taxon>Mollusca</taxon>
        <taxon>Bivalvia</taxon>
        <taxon>Autobranchia</taxon>
        <taxon>Heteroconchia</taxon>
        <taxon>Euheterodonta</taxon>
        <taxon>Imparidentia</taxon>
        <taxon>Neoheterodontei</taxon>
        <taxon>Myida</taxon>
        <taxon>Myoidea</taxon>
        <taxon>Myidae</taxon>
        <taxon>Mya</taxon>
    </lineage>
</organism>
<keyword evidence="3" id="KW-1185">Reference proteome</keyword>
<accession>A0ABY7DI39</accession>
<sequence length="305" mass="33790">MTWCGLQFRSVYGSCWPLSFQNCRTTGLRSVCRPEASTSGRAGAQCHGSVTVTDGLAVCIGSKVSKPWFTVSFLTNLPAEISTTHLTKTLSEGQKSSEVSAIPFVQKSSASACYGSQAQDLGHPDFQSEYCSSSTWFIPPTDFQSKEASTKNNCTTATCPSDYSGPVSWHTTHSAMERIHWRVEPNPHCNPPGENMDITKVVLEKMKTYGVLETAKYLNERNSMKSIKEGENFERFMNKPYELPTPMESTVTTDQGETKHTTNRSSELVIEEKDTINDSLEEKEKSLDYHKKQLKGQPIGKLTGG</sequence>
<protein>
    <submittedName>
        <fullName evidence="2">Uncharacterized protein</fullName>
    </submittedName>
</protein>
<evidence type="ECO:0000256" key="1">
    <source>
        <dbReference type="SAM" id="MobiDB-lite"/>
    </source>
</evidence>
<evidence type="ECO:0000313" key="2">
    <source>
        <dbReference type="EMBL" id="WAQ97351.1"/>
    </source>
</evidence>
<dbReference type="Proteomes" id="UP001164746">
    <property type="component" value="Chromosome 2"/>
</dbReference>
<name>A0ABY7DI39_MYAAR</name>